<sequence>MNRFRNLSRRYLSFFSCAVAFTFLLPILAPAQKISRYTCSSGKPKAGVVQLSASSLFTTDADGFDLHTAPSSFSNGSCASDKPFFFSASGPDGNYRVTLVLGGDAPATMTVRAESRRLLLMNQPIPASGSHTETFIVNVRTSTIHSESTTAEQVKLKPREIGALDWDNKLTLEFNGDHPSVRSITIEPVSKVPTIYLAGDSTVVDQDKEPWAAWGQMLPLFFSPAISIANHAESGETIRSFVGERRLAKIMSTIQPGDYLFVQFAHNDQKPGKGYVPAATEYKDLLKSYITQARAHGATPILVTSMNRRTFDAAGHITQTLGDYPATAREVAAEEHAALVDLNAMSKTLYEALGDAGTLHAFVHYPANTFPGQTEELKDDTHFNSYGAYELARCIVQSLRDQKNPLAAYLRKGMENFTPTHPDSLSAFSLPQSPLVSTETPYGR</sequence>
<dbReference type="STRING" id="401053.AciPR4_1718"/>
<evidence type="ECO:0000313" key="5">
    <source>
        <dbReference type="EMBL" id="ADV82525.1"/>
    </source>
</evidence>
<dbReference type="HOGENOM" id="CLU_037723_0_0_0"/>
<proteinExistence type="inferred from homology"/>
<dbReference type="PANTHER" id="PTHR43695">
    <property type="entry name" value="PUTATIVE (AFU_ORTHOLOGUE AFUA_2G17250)-RELATED"/>
    <property type="match status" value="1"/>
</dbReference>
<dbReference type="Gene3D" id="3.40.50.1110">
    <property type="entry name" value="SGNH hydrolase"/>
    <property type="match status" value="1"/>
</dbReference>
<dbReference type="GO" id="GO:0016788">
    <property type="term" value="F:hydrolase activity, acting on ester bonds"/>
    <property type="evidence" value="ECO:0007669"/>
    <property type="project" value="UniProtKB-ARBA"/>
</dbReference>
<dbReference type="AlphaFoldDB" id="E8V434"/>
<dbReference type="eggNOG" id="COG2755">
    <property type="taxonomic scope" value="Bacteria"/>
</dbReference>
<dbReference type="PANTHER" id="PTHR43695:SF1">
    <property type="entry name" value="RHAMNOGALACTURONAN ACETYLESTERASE"/>
    <property type="match status" value="1"/>
</dbReference>
<dbReference type="OrthoDB" id="9807041at2"/>
<keyword evidence="6" id="KW-1185">Reference proteome</keyword>
<protein>
    <submittedName>
        <fullName evidence="5">Lipolytic protein G-D-S-L family</fullName>
    </submittedName>
</protein>
<evidence type="ECO:0000256" key="2">
    <source>
        <dbReference type="ARBA" id="ARBA00022801"/>
    </source>
</evidence>
<dbReference type="InterPro" id="IPR037459">
    <property type="entry name" value="RhgT-like"/>
</dbReference>
<evidence type="ECO:0000313" key="6">
    <source>
        <dbReference type="Proteomes" id="UP000006844"/>
    </source>
</evidence>
<dbReference type="Proteomes" id="UP000006844">
    <property type="component" value="Chromosome"/>
</dbReference>
<feature type="domain" description="SGNH hydrolase-type esterase" evidence="4">
    <location>
        <begin position="199"/>
        <end position="359"/>
    </location>
</feature>
<keyword evidence="2" id="KW-0378">Hydrolase</keyword>
<dbReference type="KEGG" id="tsa:AciPR4_1718"/>
<evidence type="ECO:0000256" key="3">
    <source>
        <dbReference type="SAM" id="MobiDB-lite"/>
    </source>
</evidence>
<dbReference type="SUPFAM" id="SSF52266">
    <property type="entry name" value="SGNH hydrolase"/>
    <property type="match status" value="1"/>
</dbReference>
<reference evidence="5 6" key="1">
    <citation type="journal article" date="2012" name="Stand. Genomic Sci.">
        <title>Complete genome sequence of Terriglobus saanensis type strain SP1PR4(T), an Acidobacteria from tundra soil.</title>
        <authorList>
            <person name="Rawat S.R."/>
            <person name="Mannisto M.K."/>
            <person name="Starovoytov V."/>
            <person name="Goodwin L."/>
            <person name="Nolan M."/>
            <person name="Hauser L."/>
            <person name="Land M."/>
            <person name="Davenport K.W."/>
            <person name="Woyke T."/>
            <person name="Haggblom M.M."/>
        </authorList>
    </citation>
    <scope>NUCLEOTIDE SEQUENCE</scope>
    <source>
        <strain evidence="6">ATCC BAA-1853 / DSM 23119 / SP1PR4</strain>
    </source>
</reference>
<evidence type="ECO:0000259" key="4">
    <source>
        <dbReference type="Pfam" id="PF13472"/>
    </source>
</evidence>
<dbReference type="SUPFAM" id="SSF49785">
    <property type="entry name" value="Galactose-binding domain-like"/>
    <property type="match status" value="1"/>
</dbReference>
<dbReference type="Gene3D" id="2.60.120.430">
    <property type="entry name" value="Galactose-binding lectin"/>
    <property type="match status" value="1"/>
</dbReference>
<feature type="region of interest" description="Disordered" evidence="3">
    <location>
        <begin position="423"/>
        <end position="444"/>
    </location>
</feature>
<dbReference type="InterPro" id="IPR036514">
    <property type="entry name" value="SGNH_hydro_sf"/>
</dbReference>
<accession>E8V434</accession>
<dbReference type="RefSeq" id="WP_013568258.1">
    <property type="nucleotide sequence ID" value="NC_014963.1"/>
</dbReference>
<dbReference type="InterPro" id="IPR008979">
    <property type="entry name" value="Galactose-bd-like_sf"/>
</dbReference>
<name>E8V434_TERSS</name>
<gene>
    <name evidence="5" type="ordered locus">AciPR4_1718</name>
</gene>
<dbReference type="Pfam" id="PF13472">
    <property type="entry name" value="Lipase_GDSL_2"/>
    <property type="match status" value="1"/>
</dbReference>
<comment type="similarity">
    <text evidence="1">Belongs to the 'GDSL' lipolytic enzyme family.</text>
</comment>
<dbReference type="EMBL" id="CP002467">
    <property type="protein sequence ID" value="ADV82525.1"/>
    <property type="molecule type" value="Genomic_DNA"/>
</dbReference>
<dbReference type="InterPro" id="IPR013830">
    <property type="entry name" value="SGNH_hydro"/>
</dbReference>
<dbReference type="CDD" id="cd01821">
    <property type="entry name" value="Rhamnogalacturan_acetylesterase_like"/>
    <property type="match status" value="1"/>
</dbReference>
<evidence type="ECO:0000256" key="1">
    <source>
        <dbReference type="ARBA" id="ARBA00008668"/>
    </source>
</evidence>
<organism evidence="5 6">
    <name type="scientific">Terriglobus saanensis (strain ATCC BAA-1853 / DSM 23119 / SP1PR4)</name>
    <dbReference type="NCBI Taxonomy" id="401053"/>
    <lineage>
        <taxon>Bacteria</taxon>
        <taxon>Pseudomonadati</taxon>
        <taxon>Acidobacteriota</taxon>
        <taxon>Terriglobia</taxon>
        <taxon>Terriglobales</taxon>
        <taxon>Acidobacteriaceae</taxon>
        <taxon>Terriglobus</taxon>
    </lineage>
</organism>